<keyword evidence="3" id="KW-0547">Nucleotide-binding</keyword>
<evidence type="ECO:0000256" key="3">
    <source>
        <dbReference type="ARBA" id="ARBA00022741"/>
    </source>
</evidence>
<evidence type="ECO:0000256" key="6">
    <source>
        <dbReference type="ARBA" id="ARBA00023136"/>
    </source>
</evidence>
<keyword evidence="2 7" id="KW-0812">Transmembrane</keyword>
<proteinExistence type="predicted"/>
<dbReference type="Pfam" id="PF00664">
    <property type="entry name" value="ABC_membrane"/>
    <property type="match status" value="1"/>
</dbReference>
<dbReference type="InterPro" id="IPR011527">
    <property type="entry name" value="ABC1_TM_dom"/>
</dbReference>
<feature type="non-terminal residue" evidence="9">
    <location>
        <position position="594"/>
    </location>
</feature>
<protein>
    <submittedName>
        <fullName evidence="9">MRP4 protein</fullName>
    </submittedName>
</protein>
<evidence type="ECO:0000256" key="5">
    <source>
        <dbReference type="ARBA" id="ARBA00022989"/>
    </source>
</evidence>
<evidence type="ECO:0000256" key="7">
    <source>
        <dbReference type="SAM" id="Phobius"/>
    </source>
</evidence>
<feature type="transmembrane region" description="Helical" evidence="7">
    <location>
        <begin position="202"/>
        <end position="223"/>
    </location>
</feature>
<sequence>MADTLERALAPLLTILLFIQCSVVRVMVPILQNWIIKYFISDPNAKHKTSTNEVMIYLVITNVIAIMLLWLNTAAMNQTGTGQIMNLLSNVIRFDQLTMYLNYIWIMSFMIAIGTIMWQKVGISSFVGIGTLLIIVPGQGTLNYLNLKLRTMIAPLIDRRVMSELIAGIPGILKKLMYAWEKPFCQIVSVQIKFSSYVRATYLTIIVFTERLTYFTLITFFLMRNNLIADVTYEMSTYFDILQLVVALYFPQELILLGESIVSFNRLEDFLNTKRFSEITPQLQFKSQKSKKESNAENQIDRYISRNGSIVLSKHQRLSDLPVYVKLQRVSANWSGQLPPTLCNINSQGSSKYNFPGNLSSGYFTNNPNLRISYNSQEPWRFGDTHSDPDDLDYVENIPEAEMTAHGRVVESVVATTGNDYWLSYWTLEDVRRIFLGSIFTLNPDGLLSTMDAIYYTYTFCIIACIATMKVSMNSSSNLHNIMFFKLLQARMSFFHNNPSKRILNRFSMDMGIMDEWLSKLMLEAIQRFCVVCGSVAGSKAGLAISQSLILIVCLQYTIKQFSESVSLMTSVKRILQYTNFPKEEPITSDNPPT</sequence>
<dbReference type="GO" id="GO:0016020">
    <property type="term" value="C:membrane"/>
    <property type="evidence" value="ECO:0007669"/>
    <property type="project" value="InterPro"/>
</dbReference>
<dbReference type="Gene3D" id="1.20.1560.10">
    <property type="entry name" value="ABC transporter type 1, transmembrane domain"/>
    <property type="match status" value="2"/>
</dbReference>
<name>A0A836FNQ3_9HYME</name>
<comment type="caution">
    <text evidence="9">The sequence shown here is derived from an EMBL/GenBank/DDBJ whole genome shotgun (WGS) entry which is preliminary data.</text>
</comment>
<keyword evidence="1" id="KW-0813">Transport</keyword>
<evidence type="ECO:0000259" key="8">
    <source>
        <dbReference type="PROSITE" id="PS50929"/>
    </source>
</evidence>
<organism evidence="9 10">
    <name type="scientific">Acromyrmex heyeri</name>
    <dbReference type="NCBI Taxonomy" id="230685"/>
    <lineage>
        <taxon>Eukaryota</taxon>
        <taxon>Metazoa</taxon>
        <taxon>Ecdysozoa</taxon>
        <taxon>Arthropoda</taxon>
        <taxon>Hexapoda</taxon>
        <taxon>Insecta</taxon>
        <taxon>Pterygota</taxon>
        <taxon>Neoptera</taxon>
        <taxon>Endopterygota</taxon>
        <taxon>Hymenoptera</taxon>
        <taxon>Apocrita</taxon>
        <taxon>Aculeata</taxon>
        <taxon>Formicoidea</taxon>
        <taxon>Formicidae</taxon>
        <taxon>Myrmicinae</taxon>
        <taxon>Acromyrmex</taxon>
    </lineage>
</organism>
<dbReference type="GO" id="GO:0005524">
    <property type="term" value="F:ATP binding"/>
    <property type="evidence" value="ECO:0007669"/>
    <property type="project" value="UniProtKB-KW"/>
</dbReference>
<evidence type="ECO:0000256" key="1">
    <source>
        <dbReference type="ARBA" id="ARBA00022448"/>
    </source>
</evidence>
<dbReference type="GO" id="GO:0140359">
    <property type="term" value="F:ABC-type transporter activity"/>
    <property type="evidence" value="ECO:0007669"/>
    <property type="project" value="InterPro"/>
</dbReference>
<feature type="non-terminal residue" evidence="9">
    <location>
        <position position="1"/>
    </location>
</feature>
<gene>
    <name evidence="9" type="primary">Abcc4_11</name>
    <name evidence="9" type="ORF">G6Z77_0012956</name>
</gene>
<evidence type="ECO:0000256" key="2">
    <source>
        <dbReference type="ARBA" id="ARBA00022692"/>
    </source>
</evidence>
<keyword evidence="5 7" id="KW-1133">Transmembrane helix</keyword>
<dbReference type="PANTHER" id="PTHR24223">
    <property type="entry name" value="ATP-BINDING CASSETTE SUB-FAMILY C"/>
    <property type="match status" value="1"/>
</dbReference>
<feature type="transmembrane region" description="Helical" evidence="7">
    <location>
        <begin position="97"/>
        <end position="117"/>
    </location>
</feature>
<accession>A0A836FNQ3</accession>
<dbReference type="Proteomes" id="UP000670152">
    <property type="component" value="Unassembled WGS sequence"/>
</dbReference>
<dbReference type="PROSITE" id="PS50929">
    <property type="entry name" value="ABC_TM1F"/>
    <property type="match status" value="1"/>
</dbReference>
<feature type="transmembrane region" description="Helical" evidence="7">
    <location>
        <begin position="55"/>
        <end position="76"/>
    </location>
</feature>
<evidence type="ECO:0000256" key="4">
    <source>
        <dbReference type="ARBA" id="ARBA00022840"/>
    </source>
</evidence>
<keyword evidence="6 7" id="KW-0472">Membrane</keyword>
<keyword evidence="4" id="KW-0067">ATP-binding</keyword>
<dbReference type="InterPro" id="IPR036640">
    <property type="entry name" value="ABC1_TM_sf"/>
</dbReference>
<keyword evidence="10" id="KW-1185">Reference proteome</keyword>
<reference evidence="9 10" key="1">
    <citation type="submission" date="2020-02" db="EMBL/GenBank/DDBJ databases">
        <title>Relaxed selection underlies rapid genomic changes in the transitions from sociality to social parasitism in ants.</title>
        <authorList>
            <person name="Bi X."/>
        </authorList>
    </citation>
    <scope>NUCLEOTIDE SEQUENCE [LARGE SCALE GENOMIC DNA]</scope>
    <source>
        <strain evidence="9">BGI-DK2014b</strain>
        <tissue evidence="9">Whole body</tissue>
    </source>
</reference>
<feature type="domain" description="ABC transmembrane type-1" evidence="8">
    <location>
        <begin position="460"/>
        <end position="537"/>
    </location>
</feature>
<dbReference type="PANTHER" id="PTHR24223:SF415">
    <property type="entry name" value="FI20190P1"/>
    <property type="match status" value="1"/>
</dbReference>
<dbReference type="SUPFAM" id="SSF90123">
    <property type="entry name" value="ABC transporter transmembrane region"/>
    <property type="match status" value="1"/>
</dbReference>
<feature type="transmembrane region" description="Helical" evidence="7">
    <location>
        <begin position="12"/>
        <end position="35"/>
    </location>
</feature>
<feature type="transmembrane region" description="Helical" evidence="7">
    <location>
        <begin position="123"/>
        <end position="145"/>
    </location>
</feature>
<dbReference type="AlphaFoldDB" id="A0A836FNQ3"/>
<dbReference type="EMBL" id="JAANIB010006447">
    <property type="protein sequence ID" value="KAG5329087.1"/>
    <property type="molecule type" value="Genomic_DNA"/>
</dbReference>
<dbReference type="OrthoDB" id="7615550at2759"/>
<evidence type="ECO:0000313" key="10">
    <source>
        <dbReference type="Proteomes" id="UP000670152"/>
    </source>
</evidence>
<evidence type="ECO:0000313" key="9">
    <source>
        <dbReference type="EMBL" id="KAG5329087.1"/>
    </source>
</evidence>
<dbReference type="InterPro" id="IPR050173">
    <property type="entry name" value="ABC_transporter_C-like"/>
</dbReference>